<keyword evidence="4" id="KW-0145">Chemotaxis</keyword>
<dbReference type="EMBL" id="NASZ01000005">
    <property type="protein sequence ID" value="MBD0724652.1"/>
    <property type="molecule type" value="Genomic_DNA"/>
</dbReference>
<dbReference type="RefSeq" id="WP_188220048.1">
    <property type="nucleotide sequence ID" value="NZ_NASZ01000005.1"/>
</dbReference>
<proteinExistence type="predicted"/>
<name>A0ABR7UP36_9FLAO</name>
<dbReference type="InterPro" id="IPR000673">
    <property type="entry name" value="Sig_transdc_resp-reg_Me-estase"/>
</dbReference>
<organism evidence="6 7">
    <name type="scientific">Flavobacterium pokkalii</name>
    <dbReference type="NCBI Taxonomy" id="1940408"/>
    <lineage>
        <taxon>Bacteria</taxon>
        <taxon>Pseudomonadati</taxon>
        <taxon>Bacteroidota</taxon>
        <taxon>Flavobacteriia</taxon>
        <taxon>Flavobacteriales</taxon>
        <taxon>Flavobacteriaceae</taxon>
        <taxon>Flavobacterium</taxon>
    </lineage>
</organism>
<dbReference type="PANTHER" id="PTHR42872">
    <property type="entry name" value="PROTEIN-GLUTAMATE METHYLESTERASE/PROTEIN-GLUTAMINE GLUTAMINASE"/>
    <property type="match status" value="1"/>
</dbReference>
<keyword evidence="7" id="KW-1185">Reference proteome</keyword>
<evidence type="ECO:0000256" key="3">
    <source>
        <dbReference type="ARBA" id="ARBA00048267"/>
    </source>
</evidence>
<evidence type="ECO:0000313" key="6">
    <source>
        <dbReference type="EMBL" id="MBD0724652.1"/>
    </source>
</evidence>
<accession>A0ABR7UP36</accession>
<feature type="active site" evidence="4">
    <location>
        <position position="38"/>
    </location>
</feature>
<comment type="caution">
    <text evidence="6">The sequence shown here is derived from an EMBL/GenBank/DDBJ whole genome shotgun (WGS) entry which is preliminary data.</text>
</comment>
<dbReference type="Pfam" id="PF01339">
    <property type="entry name" value="CheB_methylest"/>
    <property type="match status" value="1"/>
</dbReference>
<comment type="catalytic activity">
    <reaction evidence="3">
        <text>[protein]-L-glutamate 5-O-methyl ester + H2O = L-glutamyl-[protein] + methanol + H(+)</text>
        <dbReference type="Rhea" id="RHEA:23236"/>
        <dbReference type="Rhea" id="RHEA-COMP:10208"/>
        <dbReference type="Rhea" id="RHEA-COMP:10311"/>
        <dbReference type="ChEBI" id="CHEBI:15377"/>
        <dbReference type="ChEBI" id="CHEBI:15378"/>
        <dbReference type="ChEBI" id="CHEBI:17790"/>
        <dbReference type="ChEBI" id="CHEBI:29973"/>
        <dbReference type="ChEBI" id="CHEBI:82795"/>
        <dbReference type="EC" id="3.1.1.61"/>
    </reaction>
</comment>
<gene>
    <name evidence="6" type="ORF">B6A10_05620</name>
</gene>
<evidence type="ECO:0000256" key="1">
    <source>
        <dbReference type="ARBA" id="ARBA00022801"/>
    </source>
</evidence>
<evidence type="ECO:0000259" key="5">
    <source>
        <dbReference type="PROSITE" id="PS50122"/>
    </source>
</evidence>
<keyword evidence="1 4" id="KW-0378">Hydrolase</keyword>
<feature type="domain" description="CheB-type methylesterase" evidence="5">
    <location>
        <begin position="1"/>
        <end position="163"/>
    </location>
</feature>
<dbReference type="Proteomes" id="UP000661715">
    <property type="component" value="Unassembled WGS sequence"/>
</dbReference>
<sequence>MKTDVILIGGSAGAFNVILSILNNLDKSIDTPIIIVLHRLKNSVSSFEAILQRHSHYQVKEIEDKEELKKGFIYTAPADYHVLLEENLTFSLDVSEMVNFSRPSIDVTFESFSTLLEEKCCGILLSGSNQDGANGLKTIAENNGKTFIQDCSEAEFEIMPKAAKKICNKHIELNTTTLIKVLNNEYHHKT</sequence>
<evidence type="ECO:0000256" key="2">
    <source>
        <dbReference type="ARBA" id="ARBA00039140"/>
    </source>
</evidence>
<evidence type="ECO:0000313" key="7">
    <source>
        <dbReference type="Proteomes" id="UP000661715"/>
    </source>
</evidence>
<dbReference type="PROSITE" id="PS50122">
    <property type="entry name" value="CHEB"/>
    <property type="match status" value="1"/>
</dbReference>
<dbReference type="EC" id="3.1.1.61" evidence="2"/>
<feature type="active site" evidence="4">
    <location>
        <position position="11"/>
    </location>
</feature>
<dbReference type="SUPFAM" id="SSF52738">
    <property type="entry name" value="Methylesterase CheB, C-terminal domain"/>
    <property type="match status" value="1"/>
</dbReference>
<dbReference type="PANTHER" id="PTHR42872:SF3">
    <property type="entry name" value="PROTEIN-GLUTAMATE METHYLESTERASE_PROTEIN-GLUTAMINE GLUTAMINASE 1"/>
    <property type="match status" value="1"/>
</dbReference>
<dbReference type="InterPro" id="IPR035909">
    <property type="entry name" value="CheB_C"/>
</dbReference>
<dbReference type="Gene3D" id="3.40.50.180">
    <property type="entry name" value="Methylesterase CheB, C-terminal domain"/>
    <property type="match status" value="1"/>
</dbReference>
<dbReference type="CDD" id="cd16433">
    <property type="entry name" value="CheB"/>
    <property type="match status" value="1"/>
</dbReference>
<protein>
    <recommendedName>
        <fullName evidence="2">protein-glutamate methylesterase</fullName>
        <ecNumber evidence="2">3.1.1.61</ecNumber>
    </recommendedName>
</protein>
<feature type="active site" evidence="4">
    <location>
        <position position="131"/>
    </location>
</feature>
<reference evidence="6 7" key="1">
    <citation type="journal article" date="2020" name="Microbiol. Res.">
        <title>Flavobacterium pokkalii sp. nov., a novel plant growth promoting native rhizobacteria isolated from pokkali rice grown in coastal saline affected agricultural regions of southern India, Kerala.</title>
        <authorList>
            <person name="Menon R.R."/>
            <person name="Kumari S."/>
            <person name="Viver T."/>
            <person name="Rameshkumar N."/>
        </authorList>
    </citation>
    <scope>NUCLEOTIDE SEQUENCE [LARGE SCALE GENOMIC DNA]</scope>
    <source>
        <strain evidence="6 7">L1I52</strain>
    </source>
</reference>
<evidence type="ECO:0000256" key="4">
    <source>
        <dbReference type="PROSITE-ProRule" id="PRU00050"/>
    </source>
</evidence>